<name>A0A8J6TB18_9BACT</name>
<proteinExistence type="predicted"/>
<dbReference type="Proteomes" id="UP000603545">
    <property type="component" value="Unassembled WGS sequence"/>
</dbReference>
<keyword evidence="1" id="KW-0732">Signal</keyword>
<dbReference type="InterPro" id="IPR014094">
    <property type="entry name" value="LpoB"/>
</dbReference>
<dbReference type="AlphaFoldDB" id="A0A8J6TB18"/>
<sequence length="223" mass="24793">MFSANLNKIEYFSKVSLSKLGAALFSLAIFSFGCATVPEHSGTAAHYVDPGQQSEVSGVGLESQDIINMTDKMMHDILATPIFSKPKTPPKVIIDSEYFKNESSTRINKNMITDRLRTGLNQAARGKMIFVGREYMNMVLKELQLKQLGVINEGESASEPKAYGGDFRLGGRISTLDSVNPKTGSFARYHQILFEMIDLNTGEIVWSGSYNFKKVGQEDIIYR</sequence>
<protein>
    <submittedName>
        <fullName evidence="2">Penicillin-binding protein activator LpoB</fullName>
    </submittedName>
</protein>
<evidence type="ECO:0000313" key="2">
    <source>
        <dbReference type="EMBL" id="MBC8198643.1"/>
    </source>
</evidence>
<dbReference type="Gene3D" id="3.40.50.10610">
    <property type="entry name" value="ABC-type transport auxiliary lipoprotein component"/>
    <property type="match status" value="1"/>
</dbReference>
<organism evidence="2 3">
    <name type="scientific">Candidatus Desulfaltia bathyphila</name>
    <dbReference type="NCBI Taxonomy" id="2841697"/>
    <lineage>
        <taxon>Bacteria</taxon>
        <taxon>Pseudomonadati</taxon>
        <taxon>Thermodesulfobacteriota</taxon>
        <taxon>Desulfobacteria</taxon>
        <taxon>Desulfobacterales</taxon>
        <taxon>Desulfobacterales incertae sedis</taxon>
        <taxon>Candidatus Desulfaltia</taxon>
    </lineage>
</organism>
<accession>A0A8J6TB18</accession>
<dbReference type="Pfam" id="PF13036">
    <property type="entry name" value="LpoB"/>
    <property type="match status" value="1"/>
</dbReference>
<evidence type="ECO:0000313" key="3">
    <source>
        <dbReference type="Proteomes" id="UP000603545"/>
    </source>
</evidence>
<feature type="chain" id="PRO_5035287844" evidence="1">
    <location>
        <begin position="36"/>
        <end position="223"/>
    </location>
</feature>
<gene>
    <name evidence="2" type="ORF">H8E80_01155</name>
</gene>
<evidence type="ECO:0000256" key="1">
    <source>
        <dbReference type="SAM" id="SignalP"/>
    </source>
</evidence>
<comment type="caution">
    <text evidence="2">The sequence shown here is derived from an EMBL/GenBank/DDBJ whole genome shotgun (WGS) entry which is preliminary data.</text>
</comment>
<reference evidence="2 3" key="1">
    <citation type="submission" date="2020-08" db="EMBL/GenBank/DDBJ databases">
        <title>Bridging the membrane lipid divide: bacteria of the FCB group superphylum have the potential to synthesize archaeal ether lipids.</title>
        <authorList>
            <person name="Villanueva L."/>
            <person name="Von Meijenfeldt F.A.B."/>
            <person name="Westbye A.B."/>
            <person name="Yadav S."/>
            <person name="Hopmans E.C."/>
            <person name="Dutilh B.E."/>
            <person name="Sinninghe Damste J.S."/>
        </authorList>
    </citation>
    <scope>NUCLEOTIDE SEQUENCE [LARGE SCALE GENOMIC DNA]</scope>
    <source>
        <strain evidence="2">NIOZ-UU82</strain>
    </source>
</reference>
<feature type="signal peptide" evidence="1">
    <location>
        <begin position="1"/>
        <end position="35"/>
    </location>
</feature>
<dbReference type="EMBL" id="JACNLL010000016">
    <property type="protein sequence ID" value="MBC8198643.1"/>
    <property type="molecule type" value="Genomic_DNA"/>
</dbReference>